<sequence length="93" mass="10386">MSEEEKESALRYFRTLLATEQDAASWQNIVSTALEAENRVDSPFQFMVVSSEMSDLANAHLEMAAKVRRAIAYIEATPAAVLTHEAIQTVMDH</sequence>
<keyword evidence="2" id="KW-1185">Reference proteome</keyword>
<accession>A0A7Y0FM79</accession>
<name>A0A7Y0FM79_9BACT</name>
<reference evidence="1 2" key="1">
    <citation type="submission" date="2020-04" db="EMBL/GenBank/DDBJ databases">
        <title>Hymenobacter polaris sp. nov., isolated from Arctic soil.</title>
        <authorList>
            <person name="Dahal R.H."/>
        </authorList>
    </citation>
    <scope>NUCLEOTIDE SEQUENCE [LARGE SCALE GENOMIC DNA]</scope>
    <source>
        <strain evidence="1 2">RP-2-7</strain>
    </source>
</reference>
<dbReference type="EMBL" id="JABBGH010000001">
    <property type="protein sequence ID" value="NML65144.1"/>
    <property type="molecule type" value="Genomic_DNA"/>
</dbReference>
<evidence type="ECO:0000313" key="2">
    <source>
        <dbReference type="Proteomes" id="UP000559626"/>
    </source>
</evidence>
<organism evidence="1 2">
    <name type="scientific">Hymenobacter polaris</name>
    <dbReference type="NCBI Taxonomy" id="2682546"/>
    <lineage>
        <taxon>Bacteria</taxon>
        <taxon>Pseudomonadati</taxon>
        <taxon>Bacteroidota</taxon>
        <taxon>Cytophagia</taxon>
        <taxon>Cytophagales</taxon>
        <taxon>Hymenobacteraceae</taxon>
        <taxon>Hymenobacter</taxon>
    </lineage>
</organism>
<proteinExistence type="predicted"/>
<protein>
    <submittedName>
        <fullName evidence="1">Uncharacterized protein</fullName>
    </submittedName>
</protein>
<comment type="caution">
    <text evidence="1">The sequence shown here is derived from an EMBL/GenBank/DDBJ whole genome shotgun (WGS) entry which is preliminary data.</text>
</comment>
<gene>
    <name evidence="1" type="ORF">HHL22_07995</name>
</gene>
<dbReference type="Proteomes" id="UP000559626">
    <property type="component" value="Unassembled WGS sequence"/>
</dbReference>
<dbReference type="RefSeq" id="WP_169530396.1">
    <property type="nucleotide sequence ID" value="NZ_JABBGH010000001.1"/>
</dbReference>
<dbReference type="AlphaFoldDB" id="A0A7Y0FM79"/>
<evidence type="ECO:0000313" key="1">
    <source>
        <dbReference type="EMBL" id="NML65144.1"/>
    </source>
</evidence>